<dbReference type="AlphaFoldDB" id="A0A1I6QNL8"/>
<dbReference type="OrthoDB" id="951068at2"/>
<reference evidence="1 2" key="1">
    <citation type="submission" date="2016-10" db="EMBL/GenBank/DDBJ databases">
        <authorList>
            <person name="de Groot N.N."/>
        </authorList>
    </citation>
    <scope>NUCLEOTIDE SEQUENCE [LARGE SCALE GENOMIC DNA]</scope>
    <source>
        <strain evidence="1 2">CGMCC 1.6114</strain>
    </source>
</reference>
<dbReference type="Gene3D" id="3.10.450.50">
    <property type="match status" value="1"/>
</dbReference>
<gene>
    <name evidence="1" type="ORF">SAMN04487906_0752</name>
</gene>
<sequence>MKMETLKYLVYLIIIVFGHNFKAKAQEIPTAMIQNEINDQIWSPFKKAFSDRDWNLFNSIHADDILRINKWGIRKGSEYKNSIETSYSQNSTTKRSIDFCFSERITNSSTSYEVGLYKITSQKDQGEIHYSYAQFHVLLKKINNRWKIVQDWDSDLIHGNKITKEMFNECTSTSPYEVE</sequence>
<name>A0A1I6QNL8_9FLAO</name>
<evidence type="ECO:0000313" key="2">
    <source>
        <dbReference type="Proteomes" id="UP000183209"/>
    </source>
</evidence>
<accession>A0A1I6QNL8</accession>
<proteinExistence type="predicted"/>
<dbReference type="EMBL" id="FPAG01000002">
    <property type="protein sequence ID" value="SFS53994.1"/>
    <property type="molecule type" value="Genomic_DNA"/>
</dbReference>
<organism evidence="1 2">
    <name type="scientific">Zhouia amylolytica</name>
    <dbReference type="NCBI Taxonomy" id="376730"/>
    <lineage>
        <taxon>Bacteria</taxon>
        <taxon>Pseudomonadati</taxon>
        <taxon>Bacteroidota</taxon>
        <taxon>Flavobacteriia</taxon>
        <taxon>Flavobacteriales</taxon>
        <taxon>Flavobacteriaceae</taxon>
        <taxon>Zhouia</taxon>
    </lineage>
</organism>
<dbReference type="GO" id="GO:0016853">
    <property type="term" value="F:isomerase activity"/>
    <property type="evidence" value="ECO:0007669"/>
    <property type="project" value="UniProtKB-KW"/>
</dbReference>
<keyword evidence="1" id="KW-0413">Isomerase</keyword>
<dbReference type="Proteomes" id="UP000183209">
    <property type="component" value="Unassembled WGS sequence"/>
</dbReference>
<protein>
    <submittedName>
        <fullName evidence="1">Ketosteroid isomerase homolog</fullName>
    </submittedName>
</protein>
<dbReference type="RefSeq" id="WP_074976994.1">
    <property type="nucleotide sequence ID" value="NZ_FPAG01000002.1"/>
</dbReference>
<evidence type="ECO:0000313" key="1">
    <source>
        <dbReference type="EMBL" id="SFS53994.1"/>
    </source>
</evidence>
<dbReference type="InterPro" id="IPR032710">
    <property type="entry name" value="NTF2-like_dom_sf"/>
</dbReference>
<dbReference type="SUPFAM" id="SSF54427">
    <property type="entry name" value="NTF2-like"/>
    <property type="match status" value="1"/>
</dbReference>